<evidence type="ECO:0000313" key="2">
    <source>
        <dbReference type="EMBL" id="MBD7910615.1"/>
    </source>
</evidence>
<comment type="caution">
    <text evidence="2">The sequence shown here is derived from an EMBL/GenBank/DDBJ whole genome shotgun (WGS) entry which is preliminary data.</text>
</comment>
<evidence type="ECO:0000313" key="3">
    <source>
        <dbReference type="Proteomes" id="UP000627781"/>
    </source>
</evidence>
<sequence>MSKKIIAIIMSAMITMSFVGCGSAEKQTQDNSKSDTVAEEKYNNLQGEWTKDFTSDEFNAKYSELLKKVEDKTKEYGLKYTKDEVVREENENFLKSDNDKAEKNRLQSLYFGRKIYGEDLSSGQITMKILLNFDGEKALKEGKFNFGDTSLAKYSSIFTGQSNRDYKDINSKIIDTLKCEKGEGVIKSESNGLYEEFTVNKEYIVYKLETKKFKFAKANQ</sequence>
<evidence type="ECO:0000256" key="1">
    <source>
        <dbReference type="SAM" id="SignalP"/>
    </source>
</evidence>
<feature type="signal peptide" evidence="1">
    <location>
        <begin position="1"/>
        <end position="22"/>
    </location>
</feature>
<dbReference type="Proteomes" id="UP000627781">
    <property type="component" value="Unassembled WGS sequence"/>
</dbReference>
<evidence type="ECO:0008006" key="4">
    <source>
        <dbReference type="Google" id="ProtNLM"/>
    </source>
</evidence>
<gene>
    <name evidence="2" type="ORF">H9661_04500</name>
</gene>
<accession>A0ABR8PR56</accession>
<organism evidence="2 3">
    <name type="scientific">Clostridium cibarium</name>
    <dbReference type="NCBI Taxonomy" id="2762247"/>
    <lineage>
        <taxon>Bacteria</taxon>
        <taxon>Bacillati</taxon>
        <taxon>Bacillota</taxon>
        <taxon>Clostridia</taxon>
        <taxon>Eubacteriales</taxon>
        <taxon>Clostridiaceae</taxon>
        <taxon>Clostridium</taxon>
    </lineage>
</organism>
<dbReference type="RefSeq" id="WP_143315582.1">
    <property type="nucleotide sequence ID" value="NZ_JACSRA010000005.1"/>
</dbReference>
<protein>
    <recommendedName>
        <fullName evidence="4">Lipoprotein</fullName>
    </recommendedName>
</protein>
<keyword evidence="1" id="KW-0732">Signal</keyword>
<reference evidence="2 3" key="1">
    <citation type="submission" date="2020-08" db="EMBL/GenBank/DDBJ databases">
        <title>A Genomic Blueprint of the Chicken Gut Microbiome.</title>
        <authorList>
            <person name="Gilroy R."/>
            <person name="Ravi A."/>
            <person name="Getino M."/>
            <person name="Pursley I."/>
            <person name="Horton D.L."/>
            <person name="Alikhan N.-F."/>
            <person name="Baker D."/>
            <person name="Gharbi K."/>
            <person name="Hall N."/>
            <person name="Watson M."/>
            <person name="Adriaenssens E.M."/>
            <person name="Foster-Nyarko E."/>
            <person name="Jarju S."/>
            <person name="Secka A."/>
            <person name="Antonio M."/>
            <person name="Oren A."/>
            <person name="Chaudhuri R."/>
            <person name="La Ragione R.M."/>
            <person name="Hildebrand F."/>
            <person name="Pallen M.J."/>
        </authorList>
    </citation>
    <scope>NUCLEOTIDE SEQUENCE [LARGE SCALE GENOMIC DNA]</scope>
    <source>
        <strain evidence="2 3">Sa3CVN1</strain>
    </source>
</reference>
<dbReference type="PROSITE" id="PS51257">
    <property type="entry name" value="PROKAR_LIPOPROTEIN"/>
    <property type="match status" value="1"/>
</dbReference>
<dbReference type="EMBL" id="JACSRA010000005">
    <property type="protein sequence ID" value="MBD7910615.1"/>
    <property type="molecule type" value="Genomic_DNA"/>
</dbReference>
<proteinExistence type="predicted"/>
<name>A0ABR8PR56_9CLOT</name>
<feature type="chain" id="PRO_5045636307" description="Lipoprotein" evidence="1">
    <location>
        <begin position="23"/>
        <end position="220"/>
    </location>
</feature>
<keyword evidence="3" id="KW-1185">Reference proteome</keyword>